<dbReference type="FunFam" id="3.30.1490.120:FF:000006">
    <property type="entry name" value="DNA-directed RNA polymerase"/>
    <property type="match status" value="1"/>
</dbReference>
<evidence type="ECO:0000256" key="4">
    <source>
        <dbReference type="ARBA" id="ARBA00023242"/>
    </source>
</evidence>
<comment type="caution">
    <text evidence="8">The sequence shown here is derived from an EMBL/GenBank/DDBJ whole genome shotgun (WGS) entry which is preliminary data.</text>
</comment>
<proteinExistence type="predicted"/>
<evidence type="ECO:0000313" key="8">
    <source>
        <dbReference type="EMBL" id="GMN35736.1"/>
    </source>
</evidence>
<comment type="subcellular location">
    <subcellularLocation>
        <location evidence="1 5">Nucleus</location>
    </subcellularLocation>
</comment>
<evidence type="ECO:0000256" key="2">
    <source>
        <dbReference type="ARBA" id="ARBA00022478"/>
    </source>
</evidence>
<dbReference type="Gene3D" id="3.30.1490.120">
    <property type="entry name" value="RNA polymerase Rpb7-like, N-terminal domain"/>
    <property type="match status" value="1"/>
</dbReference>
<evidence type="ECO:0000256" key="1">
    <source>
        <dbReference type="ARBA" id="ARBA00004123"/>
    </source>
</evidence>
<dbReference type="InterPro" id="IPR003029">
    <property type="entry name" value="S1_domain"/>
</dbReference>
<dbReference type="InterPro" id="IPR012340">
    <property type="entry name" value="NA-bd_OB-fold"/>
</dbReference>
<organism evidence="8 9">
    <name type="scientific">Ficus carica</name>
    <name type="common">Common fig</name>
    <dbReference type="NCBI Taxonomy" id="3494"/>
    <lineage>
        <taxon>Eukaryota</taxon>
        <taxon>Viridiplantae</taxon>
        <taxon>Streptophyta</taxon>
        <taxon>Embryophyta</taxon>
        <taxon>Tracheophyta</taxon>
        <taxon>Spermatophyta</taxon>
        <taxon>Magnoliopsida</taxon>
        <taxon>eudicotyledons</taxon>
        <taxon>Gunneridae</taxon>
        <taxon>Pentapetalae</taxon>
        <taxon>rosids</taxon>
        <taxon>fabids</taxon>
        <taxon>Rosales</taxon>
        <taxon>Moraceae</taxon>
        <taxon>Ficeae</taxon>
        <taxon>Ficus</taxon>
    </lineage>
</organism>
<dbReference type="Gene3D" id="2.40.50.1060">
    <property type="match status" value="1"/>
</dbReference>
<reference evidence="8" key="1">
    <citation type="submission" date="2023-07" db="EMBL/GenBank/DDBJ databases">
        <title>draft genome sequence of fig (Ficus carica).</title>
        <authorList>
            <person name="Takahashi T."/>
            <person name="Nishimura K."/>
        </authorList>
    </citation>
    <scope>NUCLEOTIDE SEQUENCE</scope>
</reference>
<dbReference type="InterPro" id="IPR036898">
    <property type="entry name" value="RNA_pol_Rpb7-like_N_sf"/>
</dbReference>
<feature type="domain" description="S1 motif" evidence="7">
    <location>
        <begin position="84"/>
        <end position="166"/>
    </location>
</feature>
<name>A0AA88A7Y4_FICCA</name>
<dbReference type="SUPFAM" id="SSF50249">
    <property type="entry name" value="Nucleic acid-binding proteins"/>
    <property type="match status" value="1"/>
</dbReference>
<dbReference type="GO" id="GO:0006352">
    <property type="term" value="P:DNA-templated transcription initiation"/>
    <property type="evidence" value="ECO:0007669"/>
    <property type="project" value="UniProtKB-UniRule"/>
</dbReference>
<evidence type="ECO:0000259" key="7">
    <source>
        <dbReference type="PROSITE" id="PS50126"/>
    </source>
</evidence>
<dbReference type="Pfam" id="PF00575">
    <property type="entry name" value="S1"/>
    <property type="match status" value="1"/>
</dbReference>
<sequence>MEGLKVSEAKMMVYIHPSKSTKIYDAILRELSSLLFKFNENFNGVVLAYEFDILDKSARILNGIHPYIGVRINAKSLIFSPKPDMLLEGKVVKVTQGSIHVIVLGFASAIIPEQDIRDEFVYKIKHEEEVFSSKFHKRHVIKVGTMIRFLVKSLDEEILHISGSLMPAHTGCICWLARHLEDGAVTERSKKKKRENEEESILQDHGTVSGEALSVKDDHRIKKSKKGKRPKAES</sequence>
<protein>
    <recommendedName>
        <fullName evidence="5">DNA-directed RNA polymerase subunit</fullName>
    </recommendedName>
</protein>
<dbReference type="InterPro" id="IPR045113">
    <property type="entry name" value="Rpb7-like"/>
</dbReference>
<feature type="compositionally biased region" description="Basic residues" evidence="6">
    <location>
        <begin position="221"/>
        <end position="234"/>
    </location>
</feature>
<gene>
    <name evidence="8" type="ORF">TIFTF001_005478</name>
</gene>
<dbReference type="GO" id="GO:0006362">
    <property type="term" value="P:transcription elongation by RNA polymerase I"/>
    <property type="evidence" value="ECO:0007669"/>
    <property type="project" value="TreeGrafter"/>
</dbReference>
<evidence type="ECO:0000256" key="5">
    <source>
        <dbReference type="RuleBase" id="RU369086"/>
    </source>
</evidence>
<dbReference type="AlphaFoldDB" id="A0AA88A7Y4"/>
<dbReference type="PROSITE" id="PS50126">
    <property type="entry name" value="S1"/>
    <property type="match status" value="1"/>
</dbReference>
<keyword evidence="4 5" id="KW-0539">Nucleus</keyword>
<dbReference type="GO" id="GO:0005736">
    <property type="term" value="C:RNA polymerase I complex"/>
    <property type="evidence" value="ECO:0007669"/>
    <property type="project" value="TreeGrafter"/>
</dbReference>
<evidence type="ECO:0000313" key="9">
    <source>
        <dbReference type="Proteomes" id="UP001187192"/>
    </source>
</evidence>
<evidence type="ECO:0000256" key="6">
    <source>
        <dbReference type="SAM" id="MobiDB-lite"/>
    </source>
</evidence>
<accession>A0AA88A7Y4</accession>
<dbReference type="EMBL" id="BTGU01000005">
    <property type="protein sequence ID" value="GMN35736.1"/>
    <property type="molecule type" value="Genomic_DNA"/>
</dbReference>
<dbReference type="PANTHER" id="PTHR12709:SF5">
    <property type="entry name" value="DNA-DIRECTED RNA POLYMERASE I SUBUNIT RPA43"/>
    <property type="match status" value="1"/>
</dbReference>
<comment type="function">
    <text evidence="5">DNA-dependent RNA polymerase which catalyzes the transcription of DNA into RNA using the four ribonucleoside triphosphates as substrates.</text>
</comment>
<keyword evidence="2 5" id="KW-0240">DNA-directed RNA polymerase</keyword>
<keyword evidence="3 5" id="KW-0804">Transcription</keyword>
<evidence type="ECO:0000256" key="3">
    <source>
        <dbReference type="ARBA" id="ARBA00023163"/>
    </source>
</evidence>
<keyword evidence="9" id="KW-1185">Reference proteome</keyword>
<dbReference type="Proteomes" id="UP001187192">
    <property type="component" value="Unassembled WGS sequence"/>
</dbReference>
<dbReference type="FunFam" id="2.40.50.1060:FF:000002">
    <property type="entry name" value="DNA-directed RNA polymerase"/>
    <property type="match status" value="1"/>
</dbReference>
<dbReference type="GO" id="GO:0003676">
    <property type="term" value="F:nucleic acid binding"/>
    <property type="evidence" value="ECO:0007669"/>
    <property type="project" value="InterPro"/>
</dbReference>
<feature type="region of interest" description="Disordered" evidence="6">
    <location>
        <begin position="188"/>
        <end position="234"/>
    </location>
</feature>
<dbReference type="PANTHER" id="PTHR12709">
    <property type="entry name" value="DNA-DIRECTED RNA POLYMERASE II, III"/>
    <property type="match status" value="1"/>
</dbReference>